<dbReference type="InterPro" id="IPR027417">
    <property type="entry name" value="P-loop_NTPase"/>
</dbReference>
<dbReference type="PANTHER" id="PTHR22683">
    <property type="entry name" value="SPORULATION PROTEIN RELATED"/>
    <property type="match status" value="1"/>
</dbReference>
<dbReference type="PANTHER" id="PTHR22683:SF41">
    <property type="entry name" value="DNA TRANSLOCASE FTSK"/>
    <property type="match status" value="1"/>
</dbReference>
<accession>A0ABV4U6G5</accession>
<sequence>MQDRAEDLVTPFALDVRYAEEQRRALRDLLRLSAECSETQQQIAAESESVRQTAESATTRLERQLQRRHEHYREKVKNHFHDKLTRVRAEARQAIAKLKAHRVEAVNAVADEVDSSEHRTEQKLEQGQWLAESMYEAAVEQVQHEYKLTKDQVLADRKALESIEDDAEEQLQLFSLQPAEIRPAEVEDADHVKSDAADHKANPAEAYESHRKAAEEALRRLGGLMLPKLFRGVVPFAIVIVVCVGAVVLTWWFTEGRDWPATRQLLVNAGALALSAALILGLGALGRKMAVQQMLDVYRPVCENLDHAHRDLEHRLAQARALRHGKIHEADKQRKQERHKVRQRYQPILDDINQRRDKAVAKIDERVAAQRTEMESSYNEKLATIKAEGQAALDAVNARYNKYLSMARERYTSQVEHSDARTQREQASLERRWKEGLKRIEAVVQASETIEAERFPSWDDTKWDQWQPPKEQTALLRFGRLHVDMRQVASDAAKRGKYRLEVPKTFDVPALLAMPDRGSLLIETDSAGRDKSLELLQTVMARLLTTFPPGQVRFTLIDPVGLGQSFAGFMHLADYDDKLVGSRIWTESQHIEARLGALTNHMENVIQKYLRNEFKTIDEYNAQAHELAEPYRFVVIADYPHGFSEEATRRLNSIVTSGPRCGVYALVVRDVRETVPGGGKAEDLQRKCVQLVHRDGKLTWEDEVFGAFPLKVERPPHEIVLTELLNRVGEQSREASRVEVPFESIAPDEQNLWSRDASKELHVPLGRTGATRLQELRLGTGMAQHVLMAGKTGSGKSTLLHVLITNLALWYSPDEVEFYLIDFKKGVEFKTYATHKLPHARAVAIESDREFGLSVLQRLDAELARRGELFREAGVQNLADYRTAKPDAVMPRTLLIVDEFQELFSEDDKLAADASLLLDRLVRQGRAFGIHVLLGSQTLAGSSGLPRSTMGQMAVRMALQCSEADAQLIFDDGNSAAKLLSRPGEAIYNDAGGAVEGNSPFQIAWLTEAQREQQLARASAEAEAKQVEREPTIVFEGSADADVAGNRALAKLLDASEWPTLSGSSEPVGWLGEPITIKSPTSVTFARRSGANVLMVGQRDGAVSALMSSLMVSLAAQHAADAARFVVFDATPDDARWAGHFKKVAQALPHEVQIVTPRDPESAMSELADLLQQRQDDSAAAQGGPAVFVLINGLHRFRIFRRSDDDLGFSFSEDAGKGDSPDKQFATLLREGPPVGMHVVAWADTAVGLERATDRNALREFNQRVLFQMSANDSSNLIDSPIANKIGLTRALLYSEEQGTMEKFRPYALPDATWLAEVGKRLQARASHTSPGDGVGA</sequence>
<evidence type="ECO:0000256" key="1">
    <source>
        <dbReference type="ARBA" id="ARBA00022741"/>
    </source>
</evidence>
<name>A0ABV4U6G5_9BACT</name>
<dbReference type="Gene3D" id="3.40.50.300">
    <property type="entry name" value="P-loop containing nucleotide triphosphate hydrolases"/>
    <property type="match status" value="3"/>
</dbReference>
<dbReference type="RefSeq" id="WP_425346119.1">
    <property type="nucleotide sequence ID" value="NZ_JBGUBD010000007.1"/>
</dbReference>
<feature type="binding site" evidence="3">
    <location>
        <begin position="790"/>
        <end position="797"/>
    </location>
    <ligand>
        <name>ATP</name>
        <dbReference type="ChEBI" id="CHEBI:30616"/>
    </ligand>
</feature>
<evidence type="ECO:0000259" key="5">
    <source>
        <dbReference type="PROSITE" id="PS50901"/>
    </source>
</evidence>
<evidence type="ECO:0000313" key="6">
    <source>
        <dbReference type="EMBL" id="MFA9479192.1"/>
    </source>
</evidence>
<organism evidence="6 7">
    <name type="scientific">Natronomicrosphaera hydrolytica</name>
    <dbReference type="NCBI Taxonomy" id="3242702"/>
    <lineage>
        <taxon>Bacteria</taxon>
        <taxon>Pseudomonadati</taxon>
        <taxon>Planctomycetota</taxon>
        <taxon>Phycisphaerae</taxon>
        <taxon>Phycisphaerales</taxon>
        <taxon>Phycisphaeraceae</taxon>
        <taxon>Natronomicrosphaera</taxon>
    </lineage>
</organism>
<evidence type="ECO:0000256" key="3">
    <source>
        <dbReference type="PROSITE-ProRule" id="PRU00289"/>
    </source>
</evidence>
<evidence type="ECO:0000256" key="2">
    <source>
        <dbReference type="ARBA" id="ARBA00022840"/>
    </source>
</evidence>
<comment type="caution">
    <text evidence="6">The sequence shown here is derived from an EMBL/GenBank/DDBJ whole genome shotgun (WGS) entry which is preliminary data.</text>
</comment>
<protein>
    <submittedName>
        <fullName evidence="6">FtsK/SpoIIIE domain-containing protein</fullName>
    </submittedName>
</protein>
<dbReference type="PROSITE" id="PS50901">
    <property type="entry name" value="FTSK"/>
    <property type="match status" value="1"/>
</dbReference>
<dbReference type="EMBL" id="JBGUBD010000007">
    <property type="protein sequence ID" value="MFA9479192.1"/>
    <property type="molecule type" value="Genomic_DNA"/>
</dbReference>
<keyword evidence="4" id="KW-0812">Transmembrane</keyword>
<evidence type="ECO:0000313" key="7">
    <source>
        <dbReference type="Proteomes" id="UP001575105"/>
    </source>
</evidence>
<keyword evidence="7" id="KW-1185">Reference proteome</keyword>
<feature type="transmembrane region" description="Helical" evidence="4">
    <location>
        <begin position="265"/>
        <end position="285"/>
    </location>
</feature>
<keyword evidence="2 3" id="KW-0067">ATP-binding</keyword>
<dbReference type="Proteomes" id="UP001575105">
    <property type="component" value="Unassembled WGS sequence"/>
</dbReference>
<evidence type="ECO:0000256" key="4">
    <source>
        <dbReference type="SAM" id="Phobius"/>
    </source>
</evidence>
<feature type="domain" description="FtsK" evidence="5">
    <location>
        <begin position="773"/>
        <end position="968"/>
    </location>
</feature>
<proteinExistence type="predicted"/>
<dbReference type="SUPFAM" id="SSF52540">
    <property type="entry name" value="P-loop containing nucleoside triphosphate hydrolases"/>
    <property type="match status" value="1"/>
</dbReference>
<keyword evidence="1 3" id="KW-0547">Nucleotide-binding</keyword>
<dbReference type="Pfam" id="PF01580">
    <property type="entry name" value="FtsK_SpoIIIE"/>
    <property type="match status" value="2"/>
</dbReference>
<keyword evidence="4" id="KW-0472">Membrane</keyword>
<reference evidence="6 7" key="1">
    <citation type="submission" date="2024-08" db="EMBL/GenBank/DDBJ databases">
        <title>Whole-genome sequencing of halo(alkali)philic microorganisms from hypersaline lakes.</title>
        <authorList>
            <person name="Sorokin D.Y."/>
            <person name="Merkel A.Y."/>
            <person name="Messina E."/>
            <person name="Yakimov M."/>
        </authorList>
    </citation>
    <scope>NUCLEOTIDE SEQUENCE [LARGE SCALE GENOMIC DNA]</scope>
    <source>
        <strain evidence="6 7">AB-hyl4</strain>
    </source>
</reference>
<feature type="transmembrane region" description="Helical" evidence="4">
    <location>
        <begin position="229"/>
        <end position="253"/>
    </location>
</feature>
<keyword evidence="4" id="KW-1133">Transmembrane helix</keyword>
<dbReference type="InterPro" id="IPR050206">
    <property type="entry name" value="FtsK/SpoIIIE/SftA"/>
</dbReference>
<dbReference type="InterPro" id="IPR002543">
    <property type="entry name" value="FtsK_dom"/>
</dbReference>
<gene>
    <name evidence="6" type="ORF">ACERK3_12945</name>
</gene>